<comment type="caution">
    <text evidence="1">The sequence shown here is derived from an EMBL/GenBank/DDBJ whole genome shotgun (WGS) entry which is preliminary data.</text>
</comment>
<name>A0ABY2UHE8_9GAMM</name>
<accession>A0ABY2UHE8</accession>
<organism evidence="1 2">
    <name type="scientific">Microbulbifer harenosus</name>
    <dbReference type="NCBI Taxonomy" id="2576840"/>
    <lineage>
        <taxon>Bacteria</taxon>
        <taxon>Pseudomonadati</taxon>
        <taxon>Pseudomonadota</taxon>
        <taxon>Gammaproteobacteria</taxon>
        <taxon>Cellvibrionales</taxon>
        <taxon>Microbulbiferaceae</taxon>
        <taxon>Microbulbifer</taxon>
    </lineage>
</organism>
<evidence type="ECO:0000313" key="2">
    <source>
        <dbReference type="Proteomes" id="UP000306791"/>
    </source>
</evidence>
<evidence type="ECO:0000313" key="1">
    <source>
        <dbReference type="EMBL" id="TLM77272.1"/>
    </source>
</evidence>
<dbReference type="Proteomes" id="UP000306791">
    <property type="component" value="Unassembled WGS sequence"/>
</dbReference>
<evidence type="ECO:0008006" key="3">
    <source>
        <dbReference type="Google" id="ProtNLM"/>
    </source>
</evidence>
<protein>
    <recommendedName>
        <fullName evidence="3">Porin</fullName>
    </recommendedName>
</protein>
<sequence>MDMEKVSWGARMQAETQSKQRLLSRVCTLAVMAGAVMPLSAVAGASFESEGGQTFSVGAGFRGQFQSVDGDSEFTLPDIRIYTSGSLHDNVKFTFNLQQRDGDTADVLDAIAQFEFSPGFNIWVGRMLTPADRIEMSGPFYGLSWNQYRQPLYASDQSGQAGLIGRDEGVTFWGTAGKFQYAAGTFYGVDEYSNQDDNPLYAARFAYNFLNMEANPGYYTSSTYYGGLGNILTLALSLQSQEDGVGSEFEAGDFSGWTIDLLSETVLTGGGVVTLEAEYKSFDADYTLASQPLTDDCFCLFDGESAFATAAYLFPTDVGPGKFQPYVRLVENSPSDAASSSATEFGLNYVVNGHNTRLNFNYVSGDANASGYAGADVDVLSLGMQVQL</sequence>
<dbReference type="InterPro" id="IPR023614">
    <property type="entry name" value="Porin_dom_sf"/>
</dbReference>
<dbReference type="Gene3D" id="2.40.160.10">
    <property type="entry name" value="Porin"/>
    <property type="match status" value="1"/>
</dbReference>
<gene>
    <name evidence="1" type="ORF">FDY93_10085</name>
</gene>
<keyword evidence="2" id="KW-1185">Reference proteome</keyword>
<dbReference type="SUPFAM" id="SSF56935">
    <property type="entry name" value="Porins"/>
    <property type="match status" value="1"/>
</dbReference>
<proteinExistence type="predicted"/>
<reference evidence="1 2" key="1">
    <citation type="submission" date="2019-05" db="EMBL/GenBank/DDBJ databases">
        <title>Microbulbifer harenosus sp. nov., an alginate-degrading bacterium isolated from coastal sand.</title>
        <authorList>
            <person name="Huang H."/>
            <person name="Mo K."/>
            <person name="Bao S."/>
        </authorList>
    </citation>
    <scope>NUCLEOTIDE SEQUENCE [LARGE SCALE GENOMIC DNA]</scope>
    <source>
        <strain evidence="1 2">HB161719</strain>
    </source>
</reference>
<dbReference type="EMBL" id="VANI01000010">
    <property type="protein sequence ID" value="TLM77272.1"/>
    <property type="molecule type" value="Genomic_DNA"/>
</dbReference>